<feature type="site" description="Lowers pKa of active site Tyr" evidence="6">
    <location>
        <position position="80"/>
    </location>
</feature>
<proteinExistence type="inferred from homology"/>
<reference evidence="8" key="3">
    <citation type="submission" date="2023-05" db="EMBL/GenBank/DDBJ databases">
        <authorList>
            <person name="Smith C.H."/>
        </authorList>
    </citation>
    <scope>NUCLEOTIDE SEQUENCE</scope>
    <source>
        <strain evidence="8">CHS0354</strain>
        <tissue evidence="8">Mantle</tissue>
    </source>
</reference>
<dbReference type="PROSITE" id="PS00798">
    <property type="entry name" value="ALDOKETO_REDUCTASE_1"/>
    <property type="match status" value="1"/>
</dbReference>
<dbReference type="InterPro" id="IPR018170">
    <property type="entry name" value="Aldo/ket_reductase_CS"/>
</dbReference>
<dbReference type="PANTHER" id="PTHR43827:SF3">
    <property type="entry name" value="NADP-DEPENDENT OXIDOREDUCTASE DOMAIN-CONTAINING PROTEIN"/>
    <property type="match status" value="1"/>
</dbReference>
<sequence length="291" mass="33178">MEKNTIQLRNGPRMPLIGLGTYKIQGNEVILETLKTALESGYRSIDTAAVYRNECDIGTSLKLVLPQLDLTREDIFITSKLAPKDQGQGKCREACLKSLSNLQTDYLDLYLIHWPGVQGIKPDDPRNCQLRLQSWQDLEHLHKEGKIRAIGVSNFEERHLHELLCHCEVKPDVLQIEHHPHLVQSQLLRFCTENSIHFQAYSSLGTSSENNQLLRDAEVVRIADYLGKSPAQVLLRWAIQQGIGVLPKSTNQEHIKENIDIFGFCINDKDMEALNNLSRGSHYCWDPHHIT</sequence>
<protein>
    <recommendedName>
        <fullName evidence="7">NADP-dependent oxidoreductase domain-containing protein</fullName>
    </recommendedName>
</protein>
<name>A0AAE0VVA7_9BIVA</name>
<evidence type="ECO:0000256" key="4">
    <source>
        <dbReference type="PIRSR" id="PIRSR000097-1"/>
    </source>
</evidence>
<feature type="domain" description="NADP-dependent oxidoreductase" evidence="7">
    <location>
        <begin position="17"/>
        <end position="277"/>
    </location>
</feature>
<keyword evidence="9" id="KW-1185">Reference proteome</keyword>
<evidence type="ECO:0000313" key="9">
    <source>
        <dbReference type="Proteomes" id="UP001195483"/>
    </source>
</evidence>
<gene>
    <name evidence="8" type="ORF">CHS0354_031510</name>
</gene>
<feature type="binding site" evidence="5">
    <location>
        <position position="113"/>
    </location>
    <ligand>
        <name>substrate</name>
    </ligand>
</feature>
<dbReference type="InterPro" id="IPR020471">
    <property type="entry name" value="AKR"/>
</dbReference>
<dbReference type="CDD" id="cd19136">
    <property type="entry name" value="AKR_DrGR-like"/>
    <property type="match status" value="1"/>
</dbReference>
<dbReference type="Gene3D" id="3.20.20.100">
    <property type="entry name" value="NADP-dependent oxidoreductase domain"/>
    <property type="match status" value="1"/>
</dbReference>
<dbReference type="InterPro" id="IPR036812">
    <property type="entry name" value="NAD(P)_OxRdtase_dom_sf"/>
</dbReference>
<dbReference type="Proteomes" id="UP001195483">
    <property type="component" value="Unassembled WGS sequence"/>
</dbReference>
<dbReference type="GO" id="GO:0016616">
    <property type="term" value="F:oxidoreductase activity, acting on the CH-OH group of donors, NAD or NADP as acceptor"/>
    <property type="evidence" value="ECO:0007669"/>
    <property type="project" value="UniProtKB-ARBA"/>
</dbReference>
<reference evidence="8" key="1">
    <citation type="journal article" date="2021" name="Genome Biol. Evol.">
        <title>A High-Quality Reference Genome for a Parasitic Bivalve with Doubly Uniparental Inheritance (Bivalvia: Unionida).</title>
        <authorList>
            <person name="Smith C.H."/>
        </authorList>
    </citation>
    <scope>NUCLEOTIDE SEQUENCE</scope>
    <source>
        <strain evidence="8">CHS0354</strain>
    </source>
</reference>
<dbReference type="EMBL" id="JAEAOA010001885">
    <property type="protein sequence ID" value="KAK3592003.1"/>
    <property type="molecule type" value="Genomic_DNA"/>
</dbReference>
<feature type="active site" description="Proton donor" evidence="4">
    <location>
        <position position="51"/>
    </location>
</feature>
<comment type="similarity">
    <text evidence="1">Belongs to the aldo/keto reductase family.</text>
</comment>
<dbReference type="AlphaFoldDB" id="A0AAE0VVA7"/>
<evidence type="ECO:0000313" key="8">
    <source>
        <dbReference type="EMBL" id="KAK3592003.1"/>
    </source>
</evidence>
<reference evidence="8" key="2">
    <citation type="journal article" date="2021" name="Genome Biol. Evol.">
        <title>Developing a high-quality reference genome for a parasitic bivalve with doubly uniparental inheritance (Bivalvia: Unionida).</title>
        <authorList>
            <person name="Smith C.H."/>
        </authorList>
    </citation>
    <scope>NUCLEOTIDE SEQUENCE</scope>
    <source>
        <strain evidence="8">CHS0354</strain>
        <tissue evidence="8">Mantle</tissue>
    </source>
</reference>
<dbReference type="InterPro" id="IPR023210">
    <property type="entry name" value="NADP_OxRdtase_dom"/>
</dbReference>
<keyword evidence="3" id="KW-0560">Oxidoreductase</keyword>
<dbReference type="PANTHER" id="PTHR43827">
    <property type="entry name" value="2,5-DIKETO-D-GLUCONIC ACID REDUCTASE"/>
    <property type="match status" value="1"/>
</dbReference>
<evidence type="ECO:0000259" key="7">
    <source>
        <dbReference type="Pfam" id="PF00248"/>
    </source>
</evidence>
<evidence type="ECO:0000256" key="2">
    <source>
        <dbReference type="ARBA" id="ARBA00022857"/>
    </source>
</evidence>
<dbReference type="PROSITE" id="PS00062">
    <property type="entry name" value="ALDOKETO_REDUCTASE_2"/>
    <property type="match status" value="1"/>
</dbReference>
<dbReference type="Pfam" id="PF00248">
    <property type="entry name" value="Aldo_ket_red"/>
    <property type="match status" value="1"/>
</dbReference>
<keyword evidence="2" id="KW-0521">NADP</keyword>
<comment type="caution">
    <text evidence="8">The sequence shown here is derived from an EMBL/GenBank/DDBJ whole genome shotgun (WGS) entry which is preliminary data.</text>
</comment>
<evidence type="ECO:0000256" key="1">
    <source>
        <dbReference type="ARBA" id="ARBA00007905"/>
    </source>
</evidence>
<evidence type="ECO:0000256" key="6">
    <source>
        <dbReference type="PIRSR" id="PIRSR000097-3"/>
    </source>
</evidence>
<evidence type="ECO:0000256" key="5">
    <source>
        <dbReference type="PIRSR" id="PIRSR000097-2"/>
    </source>
</evidence>
<dbReference type="SUPFAM" id="SSF51430">
    <property type="entry name" value="NAD(P)-linked oxidoreductase"/>
    <property type="match status" value="1"/>
</dbReference>
<dbReference type="FunFam" id="3.20.20.100:FF:000002">
    <property type="entry name" value="2,5-diketo-D-gluconic acid reductase A"/>
    <property type="match status" value="1"/>
</dbReference>
<evidence type="ECO:0000256" key="3">
    <source>
        <dbReference type="ARBA" id="ARBA00023002"/>
    </source>
</evidence>
<dbReference type="PRINTS" id="PR00069">
    <property type="entry name" value="ALDKETRDTASE"/>
</dbReference>
<organism evidence="8 9">
    <name type="scientific">Potamilus streckersoni</name>
    <dbReference type="NCBI Taxonomy" id="2493646"/>
    <lineage>
        <taxon>Eukaryota</taxon>
        <taxon>Metazoa</taxon>
        <taxon>Spiralia</taxon>
        <taxon>Lophotrochozoa</taxon>
        <taxon>Mollusca</taxon>
        <taxon>Bivalvia</taxon>
        <taxon>Autobranchia</taxon>
        <taxon>Heteroconchia</taxon>
        <taxon>Palaeoheterodonta</taxon>
        <taxon>Unionida</taxon>
        <taxon>Unionoidea</taxon>
        <taxon>Unionidae</taxon>
        <taxon>Ambleminae</taxon>
        <taxon>Lampsilini</taxon>
        <taxon>Potamilus</taxon>
    </lineage>
</organism>
<accession>A0AAE0VVA7</accession>
<dbReference type="PIRSF" id="PIRSF000097">
    <property type="entry name" value="AKR"/>
    <property type="match status" value="1"/>
</dbReference>